<dbReference type="EMBL" id="CABWKQ010000010">
    <property type="protein sequence ID" value="VWX34449.1"/>
    <property type="molecule type" value="Genomic_DNA"/>
</dbReference>
<evidence type="ECO:0000313" key="3">
    <source>
        <dbReference type="Proteomes" id="UP000439752"/>
    </source>
</evidence>
<evidence type="ECO:0000313" key="2">
    <source>
        <dbReference type="EMBL" id="VWX34449.1"/>
    </source>
</evidence>
<proteinExistence type="predicted"/>
<dbReference type="InterPro" id="IPR007345">
    <property type="entry name" value="Polysacch_pyruvyl_Trfase"/>
</dbReference>
<accession>A0A653I5W8</accession>
<feature type="domain" description="Polysaccharide pyruvyl transferase" evidence="1">
    <location>
        <begin position="10"/>
        <end position="48"/>
    </location>
</feature>
<dbReference type="PANTHER" id="PTHR36836">
    <property type="entry name" value="COLANIC ACID BIOSYNTHESIS PROTEIN WCAK"/>
    <property type="match status" value="1"/>
</dbReference>
<evidence type="ECO:0000259" key="1">
    <source>
        <dbReference type="Pfam" id="PF04230"/>
    </source>
</evidence>
<name>A0A653I5W8_9BACL</name>
<gene>
    <name evidence="2" type="ORF">EXIGUO9Y_180008</name>
</gene>
<keyword evidence="3" id="KW-1185">Reference proteome</keyword>
<reference evidence="2 3" key="1">
    <citation type="submission" date="2019-10" db="EMBL/GenBank/DDBJ databases">
        <authorList>
            <person name="Karimi E."/>
        </authorList>
    </citation>
    <scope>NUCLEOTIDE SEQUENCE [LARGE SCALE GENOMIC DNA]</scope>
    <source>
        <strain evidence="2">Exiguobacterium sp. 9Y</strain>
    </source>
</reference>
<sequence>MIDLKKHVNYPEQLVDMYGKMNRFIGSRMHSTIFSLAGGVPTIALSYQPKTLGTFKRLGLEEFVYDIEHFNKEEVLESISQIIDDNLDYKMDTLKSAQNQIENEVKKILSS</sequence>
<dbReference type="PANTHER" id="PTHR36836:SF1">
    <property type="entry name" value="COLANIC ACID BIOSYNTHESIS PROTEIN WCAK"/>
    <property type="match status" value="1"/>
</dbReference>
<dbReference type="Proteomes" id="UP000439752">
    <property type="component" value="Unassembled WGS sequence"/>
</dbReference>
<dbReference type="Pfam" id="PF04230">
    <property type="entry name" value="PS_pyruv_trans"/>
    <property type="match status" value="1"/>
</dbReference>
<dbReference type="AlphaFoldDB" id="A0A653I5W8"/>
<organism evidence="2 3">
    <name type="scientific">Exiguobacterium oxidotolerans</name>
    <dbReference type="NCBI Taxonomy" id="223958"/>
    <lineage>
        <taxon>Bacteria</taxon>
        <taxon>Bacillati</taxon>
        <taxon>Bacillota</taxon>
        <taxon>Bacilli</taxon>
        <taxon>Bacillales</taxon>
        <taxon>Bacillales Family XII. Incertae Sedis</taxon>
        <taxon>Exiguobacterium</taxon>
    </lineage>
</organism>
<protein>
    <recommendedName>
        <fullName evidence="1">Polysaccharide pyruvyl transferase domain-containing protein</fullName>
    </recommendedName>
</protein>